<evidence type="ECO:0000256" key="1">
    <source>
        <dbReference type="ARBA" id="ARBA00004651"/>
    </source>
</evidence>
<feature type="transmembrane region" description="Helical" evidence="7">
    <location>
        <begin position="196"/>
        <end position="218"/>
    </location>
</feature>
<dbReference type="PANTHER" id="PTHR43744:SF9">
    <property type="entry name" value="POLYGALACTURONAN_RHAMNOGALACTURONAN TRANSPORT SYSTEM PERMEASE PROTEIN YTCP"/>
    <property type="match status" value="1"/>
</dbReference>
<feature type="transmembrane region" description="Helical" evidence="7">
    <location>
        <begin position="122"/>
        <end position="143"/>
    </location>
</feature>
<dbReference type="InterPro" id="IPR000515">
    <property type="entry name" value="MetI-like"/>
</dbReference>
<dbReference type="RefSeq" id="WP_069410212.1">
    <property type="nucleotide sequence ID" value="NZ_DAWDRA010000034.1"/>
</dbReference>
<dbReference type="Pfam" id="PF00528">
    <property type="entry name" value="BPD_transp_1"/>
    <property type="match status" value="1"/>
</dbReference>
<comment type="subcellular location">
    <subcellularLocation>
        <location evidence="1 7">Cell membrane</location>
        <topology evidence="1 7">Multi-pass membrane protein</topology>
    </subcellularLocation>
</comment>
<feature type="transmembrane region" description="Helical" evidence="7">
    <location>
        <begin position="163"/>
        <end position="184"/>
    </location>
</feature>
<evidence type="ECO:0000256" key="5">
    <source>
        <dbReference type="ARBA" id="ARBA00022989"/>
    </source>
</evidence>
<feature type="domain" description="ABC transmembrane type-1" evidence="8">
    <location>
        <begin position="87"/>
        <end position="288"/>
    </location>
</feature>
<feature type="transmembrane region" description="Helical" evidence="7">
    <location>
        <begin position="24"/>
        <end position="47"/>
    </location>
</feature>
<evidence type="ECO:0000259" key="8">
    <source>
        <dbReference type="PROSITE" id="PS50928"/>
    </source>
</evidence>
<evidence type="ECO:0000256" key="4">
    <source>
        <dbReference type="ARBA" id="ARBA00022692"/>
    </source>
</evidence>
<dbReference type="PANTHER" id="PTHR43744">
    <property type="entry name" value="ABC TRANSPORTER PERMEASE PROTEIN MG189-RELATED-RELATED"/>
    <property type="match status" value="1"/>
</dbReference>
<name>A0ABX3AKJ8_9FIRM</name>
<dbReference type="CDD" id="cd06261">
    <property type="entry name" value="TM_PBP2"/>
    <property type="match status" value="1"/>
</dbReference>
<accession>A0ABX3AKJ8</accession>
<feature type="transmembrane region" description="Helical" evidence="7">
    <location>
        <begin position="86"/>
        <end position="110"/>
    </location>
</feature>
<dbReference type="PROSITE" id="PS50928">
    <property type="entry name" value="ABC_TM1"/>
    <property type="match status" value="1"/>
</dbReference>
<keyword evidence="3" id="KW-1003">Cell membrane</keyword>
<protein>
    <submittedName>
        <fullName evidence="9">Sugar ABC transporter permease</fullName>
    </submittedName>
</protein>
<keyword evidence="4 7" id="KW-0812">Transmembrane</keyword>
<evidence type="ECO:0000256" key="3">
    <source>
        <dbReference type="ARBA" id="ARBA00022475"/>
    </source>
</evidence>
<evidence type="ECO:0000313" key="9">
    <source>
        <dbReference type="EMBL" id="ODR57025.1"/>
    </source>
</evidence>
<evidence type="ECO:0000256" key="6">
    <source>
        <dbReference type="ARBA" id="ARBA00023136"/>
    </source>
</evidence>
<evidence type="ECO:0000313" key="10">
    <source>
        <dbReference type="Proteomes" id="UP000094869"/>
    </source>
</evidence>
<comment type="similarity">
    <text evidence="7">Belongs to the binding-protein-dependent transport system permease family.</text>
</comment>
<dbReference type="EMBL" id="MEHD01000022">
    <property type="protein sequence ID" value="ODR57025.1"/>
    <property type="molecule type" value="Genomic_DNA"/>
</dbReference>
<evidence type="ECO:0000256" key="2">
    <source>
        <dbReference type="ARBA" id="ARBA00022448"/>
    </source>
</evidence>
<dbReference type="InterPro" id="IPR035906">
    <property type="entry name" value="MetI-like_sf"/>
</dbReference>
<feature type="transmembrane region" description="Helical" evidence="7">
    <location>
        <begin position="272"/>
        <end position="292"/>
    </location>
</feature>
<reference evidence="9 10" key="1">
    <citation type="submission" date="2016-08" db="EMBL/GenBank/DDBJ databases">
        <title>Characterization of Isolates of Eisenbergiella tayi Derived from Blood Cultures, Using Whole Genome Sequencing.</title>
        <authorList>
            <person name="Bernier A.-M."/>
            <person name="Burdz T."/>
            <person name="Wiebe D."/>
            <person name="Bernard K."/>
        </authorList>
    </citation>
    <scope>NUCLEOTIDE SEQUENCE [LARGE SCALE GENOMIC DNA]</scope>
    <source>
        <strain evidence="9 10">NML120146</strain>
    </source>
</reference>
<keyword evidence="2 7" id="KW-0813">Transport</keyword>
<keyword evidence="5 7" id="KW-1133">Transmembrane helix</keyword>
<dbReference type="Gene3D" id="1.10.3720.10">
    <property type="entry name" value="MetI-like"/>
    <property type="match status" value="1"/>
</dbReference>
<dbReference type="Proteomes" id="UP000094869">
    <property type="component" value="Unassembled WGS sequence"/>
</dbReference>
<keyword evidence="6 7" id="KW-0472">Membrane</keyword>
<sequence>MSVSKMISNRQYNKRRSIVSDRTIRILVIVVLLLITGIILYPLYFVLIASISDPNYVNAGKVLLLPRAITFDGYKRVFSYTQIWRAYLNTIIYLILGTFISTFMTLSAGYALSRKDLKFRSFIMVIFTLTMFFNGGMIPRYLLVKNLGLTDTIWCMVLPNAVSIWNLIIARTFFSSSLPVDLLEAAKIDGCNDIKFFFKIALPLSSALTMVMVLFYGVGIWNSYFDAMIFLKSQKLQPLQLIMRDILIVNRTSNQMISDVSEQVARQKAGELLKYVIIIISSAPLLIVYPFLQKYFESGIMVGAIKE</sequence>
<organism evidence="9 10">
    <name type="scientific">Eisenbergiella tayi</name>
    <dbReference type="NCBI Taxonomy" id="1432052"/>
    <lineage>
        <taxon>Bacteria</taxon>
        <taxon>Bacillati</taxon>
        <taxon>Bacillota</taxon>
        <taxon>Clostridia</taxon>
        <taxon>Lachnospirales</taxon>
        <taxon>Lachnospiraceae</taxon>
        <taxon>Eisenbergiella</taxon>
    </lineage>
</organism>
<proteinExistence type="inferred from homology"/>
<keyword evidence="10" id="KW-1185">Reference proteome</keyword>
<dbReference type="SUPFAM" id="SSF161098">
    <property type="entry name" value="MetI-like"/>
    <property type="match status" value="1"/>
</dbReference>
<comment type="caution">
    <text evidence="9">The sequence shown here is derived from an EMBL/GenBank/DDBJ whole genome shotgun (WGS) entry which is preliminary data.</text>
</comment>
<gene>
    <name evidence="9" type="ORF">BEI63_12700</name>
</gene>
<evidence type="ECO:0000256" key="7">
    <source>
        <dbReference type="RuleBase" id="RU363032"/>
    </source>
</evidence>